<evidence type="ECO:0000313" key="2">
    <source>
        <dbReference type="Proteomes" id="UP001252243"/>
    </source>
</evidence>
<keyword evidence="2" id="KW-1185">Reference proteome</keyword>
<proteinExistence type="predicted"/>
<organism evidence="1 2">
    <name type="scientific">Arthrobacter ginsengisoli</name>
    <dbReference type="NCBI Taxonomy" id="1356565"/>
    <lineage>
        <taxon>Bacteria</taxon>
        <taxon>Bacillati</taxon>
        <taxon>Actinomycetota</taxon>
        <taxon>Actinomycetes</taxon>
        <taxon>Micrococcales</taxon>
        <taxon>Micrococcaceae</taxon>
        <taxon>Arthrobacter</taxon>
    </lineage>
</organism>
<protein>
    <submittedName>
        <fullName evidence="1">Uncharacterized protein</fullName>
    </submittedName>
</protein>
<sequence length="46" mass="4881">MNQIAGIATLALQQQLSITCCCCRGNGVRGAHLAVILARTTEEHLT</sequence>
<reference evidence="1 2" key="1">
    <citation type="submission" date="2023-07" db="EMBL/GenBank/DDBJ databases">
        <title>Sorghum-associated microbial communities from plants grown in Nebraska, USA.</title>
        <authorList>
            <person name="Schachtman D."/>
        </authorList>
    </citation>
    <scope>NUCLEOTIDE SEQUENCE [LARGE SCALE GENOMIC DNA]</scope>
    <source>
        <strain evidence="1 2">BE167</strain>
    </source>
</reference>
<name>A0ABU1U9T2_9MICC</name>
<gene>
    <name evidence="1" type="ORF">J2X01_001204</name>
</gene>
<accession>A0ABU1U9T2</accession>
<dbReference type="EMBL" id="JAVDVQ010000004">
    <property type="protein sequence ID" value="MDR7081919.1"/>
    <property type="molecule type" value="Genomic_DNA"/>
</dbReference>
<evidence type="ECO:0000313" key="1">
    <source>
        <dbReference type="EMBL" id="MDR7081919.1"/>
    </source>
</evidence>
<dbReference type="Proteomes" id="UP001252243">
    <property type="component" value="Unassembled WGS sequence"/>
</dbReference>
<comment type="caution">
    <text evidence="1">The sequence shown here is derived from an EMBL/GenBank/DDBJ whole genome shotgun (WGS) entry which is preliminary data.</text>
</comment>